<organism evidence="2 3">
    <name type="scientific">Janthinobacterium lividum</name>
    <dbReference type="NCBI Taxonomy" id="29581"/>
    <lineage>
        <taxon>Bacteria</taxon>
        <taxon>Pseudomonadati</taxon>
        <taxon>Pseudomonadota</taxon>
        <taxon>Betaproteobacteria</taxon>
        <taxon>Burkholderiales</taxon>
        <taxon>Oxalobacteraceae</taxon>
        <taxon>Janthinobacterium</taxon>
    </lineage>
</organism>
<sequence length="145" mass="16768">MLDLPPLQQERIVCSITAAIKYQVPANILLAIAEKEGGRPGMVVANRNGTYDIGPMQFNSNYLKELRKYGIAPADVAMNGCYPYDLAAWRLRQHLLYDKGNIWIKAANYNSRTANYNQQYKDDLVKKAEKWLYWLDCNFSTYKRH</sequence>
<dbReference type="SUPFAM" id="SSF53955">
    <property type="entry name" value="Lysozyme-like"/>
    <property type="match status" value="1"/>
</dbReference>
<protein>
    <submittedName>
        <fullName evidence="2">Conjugal transfer protein TrbN</fullName>
    </submittedName>
</protein>
<evidence type="ECO:0000313" key="2">
    <source>
        <dbReference type="EMBL" id="TNC78216.1"/>
    </source>
</evidence>
<dbReference type="AlphaFoldDB" id="A0A5C4NYE6"/>
<reference evidence="2 3" key="1">
    <citation type="submission" date="2019-06" db="EMBL/GenBank/DDBJ databases">
        <title>Genome sequence of Janthinobacterium lividum UCD_MED1.</title>
        <authorList>
            <person name="De Leon M.E."/>
            <person name="Jospin G."/>
        </authorList>
    </citation>
    <scope>NUCLEOTIDE SEQUENCE [LARGE SCALE GENOMIC DNA]</scope>
    <source>
        <strain evidence="2 3">UCD_MED1</strain>
    </source>
</reference>
<accession>A0A5C4NYE6</accession>
<evidence type="ECO:0000259" key="1">
    <source>
        <dbReference type="Pfam" id="PF01464"/>
    </source>
</evidence>
<gene>
    <name evidence="2" type="ORF">FHI69_02655</name>
</gene>
<feature type="domain" description="Transglycosylase SLT" evidence="1">
    <location>
        <begin position="14"/>
        <end position="129"/>
    </location>
</feature>
<evidence type="ECO:0000313" key="3">
    <source>
        <dbReference type="Proteomes" id="UP000305681"/>
    </source>
</evidence>
<dbReference type="InterPro" id="IPR023346">
    <property type="entry name" value="Lysozyme-like_dom_sf"/>
</dbReference>
<dbReference type="InterPro" id="IPR008258">
    <property type="entry name" value="Transglycosylase_SLT_dom_1"/>
</dbReference>
<dbReference type="Proteomes" id="UP000305681">
    <property type="component" value="Unassembled WGS sequence"/>
</dbReference>
<comment type="caution">
    <text evidence="2">The sequence shown here is derived from an EMBL/GenBank/DDBJ whole genome shotgun (WGS) entry which is preliminary data.</text>
</comment>
<proteinExistence type="predicted"/>
<dbReference type="EMBL" id="VDGE01000001">
    <property type="protein sequence ID" value="TNC78216.1"/>
    <property type="molecule type" value="Genomic_DNA"/>
</dbReference>
<dbReference type="Gene3D" id="1.10.530.10">
    <property type="match status" value="1"/>
</dbReference>
<dbReference type="CDD" id="cd13400">
    <property type="entry name" value="LT_IagB-like"/>
    <property type="match status" value="1"/>
</dbReference>
<dbReference type="Pfam" id="PF01464">
    <property type="entry name" value="SLT"/>
    <property type="match status" value="1"/>
</dbReference>
<dbReference type="RefSeq" id="WP_139089382.1">
    <property type="nucleotide sequence ID" value="NZ_VDGE01000001.1"/>
</dbReference>
<name>A0A5C4NYE6_9BURK</name>
<dbReference type="NCBIfam" id="NF010463">
    <property type="entry name" value="PRK13888.1"/>
    <property type="match status" value="1"/>
</dbReference>